<dbReference type="RefSeq" id="WP_166247214.1">
    <property type="nucleotide sequence ID" value="NZ_CP049616.1"/>
</dbReference>
<accession>A0A6G7IZ02</accession>
<evidence type="ECO:0000313" key="3">
    <source>
        <dbReference type="EMBL" id="QII43544.1"/>
    </source>
</evidence>
<dbReference type="Pfam" id="PF13715">
    <property type="entry name" value="CarbopepD_reg_2"/>
    <property type="match status" value="1"/>
</dbReference>
<dbReference type="Proteomes" id="UP000502928">
    <property type="component" value="Chromosome"/>
</dbReference>
<dbReference type="PANTHER" id="PTHR30069">
    <property type="entry name" value="TONB-DEPENDENT OUTER MEMBRANE RECEPTOR"/>
    <property type="match status" value="1"/>
</dbReference>
<keyword evidence="3" id="KW-0675">Receptor</keyword>
<dbReference type="GO" id="GO:0015344">
    <property type="term" value="F:siderophore uptake transmembrane transporter activity"/>
    <property type="evidence" value="ECO:0007669"/>
    <property type="project" value="TreeGrafter"/>
</dbReference>
<dbReference type="InterPro" id="IPR008969">
    <property type="entry name" value="CarboxyPept-like_regulatory"/>
</dbReference>
<dbReference type="Gene3D" id="2.170.130.10">
    <property type="entry name" value="TonB-dependent receptor, plug domain"/>
    <property type="match status" value="1"/>
</dbReference>
<dbReference type="AlphaFoldDB" id="A0A6G7IZ02"/>
<organism evidence="3 4">
    <name type="scientific">Flagellimonas oceani</name>
    <dbReference type="NCBI Taxonomy" id="2698672"/>
    <lineage>
        <taxon>Bacteria</taxon>
        <taxon>Pseudomonadati</taxon>
        <taxon>Bacteroidota</taxon>
        <taxon>Flavobacteriia</taxon>
        <taxon>Flavobacteriales</taxon>
        <taxon>Flavobacteriaceae</taxon>
        <taxon>Flagellimonas</taxon>
    </lineage>
</organism>
<dbReference type="PANTHER" id="PTHR30069:SF29">
    <property type="entry name" value="HEMOGLOBIN AND HEMOGLOBIN-HAPTOGLOBIN-BINDING PROTEIN 1-RELATED"/>
    <property type="match status" value="1"/>
</dbReference>
<dbReference type="KEGG" id="mut:GVT53_02200"/>
<dbReference type="InterPro" id="IPR039426">
    <property type="entry name" value="TonB-dep_rcpt-like"/>
</dbReference>
<evidence type="ECO:0000313" key="4">
    <source>
        <dbReference type="Proteomes" id="UP000502928"/>
    </source>
</evidence>
<dbReference type="EMBL" id="CP049616">
    <property type="protein sequence ID" value="QII43544.1"/>
    <property type="molecule type" value="Genomic_DNA"/>
</dbReference>
<evidence type="ECO:0000259" key="2">
    <source>
        <dbReference type="Pfam" id="PF07715"/>
    </source>
</evidence>
<name>A0A6G7IZ02_9FLAO</name>
<dbReference type="InterPro" id="IPR037066">
    <property type="entry name" value="Plug_dom_sf"/>
</dbReference>
<dbReference type="InterPro" id="IPR012910">
    <property type="entry name" value="Plug_dom"/>
</dbReference>
<dbReference type="GO" id="GO:0044718">
    <property type="term" value="P:siderophore transmembrane transport"/>
    <property type="evidence" value="ECO:0007669"/>
    <property type="project" value="TreeGrafter"/>
</dbReference>
<keyword evidence="4" id="KW-1185">Reference proteome</keyword>
<gene>
    <name evidence="3" type="ORF">GVT53_02200</name>
</gene>
<proteinExistence type="predicted"/>
<dbReference type="Pfam" id="PF07715">
    <property type="entry name" value="Plug"/>
    <property type="match status" value="1"/>
</dbReference>
<dbReference type="Gene3D" id="2.60.40.1120">
    <property type="entry name" value="Carboxypeptidase-like, regulatory domain"/>
    <property type="match status" value="1"/>
</dbReference>
<keyword evidence="1" id="KW-0732">Signal</keyword>
<sequence>MKTYFYGLVFLCYTSLYAQTGVIKGQIVDEQSEIGLIGVTIELLDQETPIGVVSDEEGYYRLENVPIGRQTIRISYLGFETVTLPNIIVSSGKDALMDVRLKESFGQLDEVVVTYESRKDQPLNALTSVSAVQFGMEEVQRFSGGRSDIGRLASNFAGVSTTDDSRNDIVVRGNSPTGLLYRLEGVPIPNPNHFTSAGTAGGAVSSVNPNLLKNSDFFTSAFPSEYGNAIGGVFDLGFRSGNKDDYEFSLQVGAFTGVEALAEGPLGKNNGSFLIGARYSLIGLIGGAGITSATPNYSDVSMNIDFGTTKLGQLSLFGIFGTSNIDFLGEEFNEDDLFSSQDEDMFVSSDFGVLGLKHRIHFGKAIYLQSTLATAFSNDGIETDRYYNLDQPGERVIRYSEADNSENRYTFSTYLNSKLNSKATLRAGMLLERFNVKSLLRDREEQADNDGDGDPDLFTFRDTNEGLSILQPYLQSQYRLTEDLTLNAGLHGQYSSLNHQFVLEPRAGIKYRAGTAHTFSLGYGIHHQNISLPILFLNEMVNGELQQTNTDLDFVRSDHYVIGYDLRLSSAWRAKAEVYYQDISKAGVEAFPSSYSTLTEGADFSFDNDRVSLVNDGTGFNQGVELTLEKFFSEGYYGLLTASFFESKYTGSEGIERNSPFNNGYVTNLLAGREFKTGKNQQNVLFVDTRLSLAGGRYYTPVDLEASQESGYEVLLDDLAYSRQYEDYFRWDIKLGFKLNNVQKKQSHQFYIDFQNVTNRDNIFERRYNRLTDQVNEVYQNGFFPDVGYRFQF</sequence>
<dbReference type="SUPFAM" id="SSF49464">
    <property type="entry name" value="Carboxypeptidase regulatory domain-like"/>
    <property type="match status" value="1"/>
</dbReference>
<dbReference type="SUPFAM" id="SSF56935">
    <property type="entry name" value="Porins"/>
    <property type="match status" value="1"/>
</dbReference>
<evidence type="ECO:0000256" key="1">
    <source>
        <dbReference type="ARBA" id="ARBA00022729"/>
    </source>
</evidence>
<reference evidence="3 4" key="1">
    <citation type="submission" date="2020-02" db="EMBL/GenBank/DDBJ databases">
        <title>Complete genome of Muricauda sp. 501str8.</title>
        <authorList>
            <person name="Dong B."/>
            <person name="Zhu S."/>
            <person name="Yang J."/>
            <person name="Chen J."/>
        </authorList>
    </citation>
    <scope>NUCLEOTIDE SEQUENCE [LARGE SCALE GENOMIC DNA]</scope>
    <source>
        <strain evidence="3 4">501str8</strain>
    </source>
</reference>
<feature type="domain" description="TonB-dependent receptor plug" evidence="2">
    <location>
        <begin position="133"/>
        <end position="233"/>
    </location>
</feature>
<protein>
    <submittedName>
        <fullName evidence="3">TonB-dependent receptor plug domain-containing protein</fullName>
    </submittedName>
</protein>
<dbReference type="GO" id="GO:0009279">
    <property type="term" value="C:cell outer membrane"/>
    <property type="evidence" value="ECO:0007669"/>
    <property type="project" value="TreeGrafter"/>
</dbReference>